<dbReference type="InterPro" id="IPR000868">
    <property type="entry name" value="Isochorismatase-like_dom"/>
</dbReference>
<keyword evidence="1 3" id="KW-0378">Hydrolase</keyword>
<comment type="caution">
    <text evidence="3">The sequence shown here is derived from an EMBL/GenBank/DDBJ whole genome shotgun (WGS) entry which is preliminary data.</text>
</comment>
<proteinExistence type="predicted"/>
<evidence type="ECO:0000256" key="1">
    <source>
        <dbReference type="ARBA" id="ARBA00022801"/>
    </source>
</evidence>
<protein>
    <submittedName>
        <fullName evidence="3">Cysteine hydrolase</fullName>
    </submittedName>
</protein>
<evidence type="ECO:0000313" key="4">
    <source>
        <dbReference type="Proteomes" id="UP000609530"/>
    </source>
</evidence>
<keyword evidence="4" id="KW-1185">Reference proteome</keyword>
<sequence>MTAFAVNAALLLIDLQAGIHHPRLGRRNNPEAELRMGELLAAWRHSARPVVHVRHLSRSVDSVFWPGQSGCEFQPAFTPLASETLFDKHVPDAFANSGLERWLHTRGIHQLVIAGVITNNSVESTARSAGNLGFDVVVVEDACFTFDLHDLQGRLWPAEDVHALSLANLALDYARISRTEQVLAGSTLAGGR</sequence>
<reference evidence="3 4" key="1">
    <citation type="journal article" date="2020" name="Microorganisms">
        <title>Reliable Identification of Environmental Pseudomonas Isolates Using the rpoD Gene.</title>
        <authorList>
            <consortium name="The Broad Institute Genome Sequencing Platform"/>
            <person name="Girard L."/>
            <person name="Lood C."/>
            <person name="Rokni-Zadeh H."/>
            <person name="van Noort V."/>
            <person name="Lavigne R."/>
            <person name="De Mot R."/>
        </authorList>
    </citation>
    <scope>NUCLEOTIDE SEQUENCE [LARGE SCALE GENOMIC DNA]</scope>
    <source>
        <strain evidence="3 4">RD9SR1</strain>
    </source>
</reference>
<dbReference type="RefSeq" id="WP_186674633.1">
    <property type="nucleotide sequence ID" value="NZ_JABWRZ020000001.1"/>
</dbReference>
<accession>A0ABS6QAE3</accession>
<dbReference type="Pfam" id="PF00857">
    <property type="entry name" value="Isochorismatase"/>
    <property type="match status" value="1"/>
</dbReference>
<organism evidence="3 4">
    <name type="scientific">Pseudomonas oryzicola</name>
    <dbReference type="NCBI Taxonomy" id="485876"/>
    <lineage>
        <taxon>Bacteria</taxon>
        <taxon>Pseudomonadati</taxon>
        <taxon>Pseudomonadota</taxon>
        <taxon>Gammaproteobacteria</taxon>
        <taxon>Pseudomonadales</taxon>
        <taxon>Pseudomonadaceae</taxon>
        <taxon>Pseudomonas</taxon>
    </lineage>
</organism>
<dbReference type="PANTHER" id="PTHR43540">
    <property type="entry name" value="PEROXYUREIDOACRYLATE/UREIDOACRYLATE AMIDOHYDROLASE-RELATED"/>
    <property type="match status" value="1"/>
</dbReference>
<dbReference type="InterPro" id="IPR050272">
    <property type="entry name" value="Isochorismatase-like_hydrls"/>
</dbReference>
<gene>
    <name evidence="3" type="ORF">HU760_009810</name>
</gene>
<dbReference type="InterPro" id="IPR036380">
    <property type="entry name" value="Isochorismatase-like_sf"/>
</dbReference>
<dbReference type="Proteomes" id="UP000609530">
    <property type="component" value="Unassembled WGS sequence"/>
</dbReference>
<dbReference type="GO" id="GO:0016787">
    <property type="term" value="F:hydrolase activity"/>
    <property type="evidence" value="ECO:0007669"/>
    <property type="project" value="UniProtKB-KW"/>
</dbReference>
<evidence type="ECO:0000313" key="3">
    <source>
        <dbReference type="EMBL" id="MBV4490893.1"/>
    </source>
</evidence>
<dbReference type="EMBL" id="JABWRZ020000001">
    <property type="protein sequence ID" value="MBV4490893.1"/>
    <property type="molecule type" value="Genomic_DNA"/>
</dbReference>
<evidence type="ECO:0000259" key="2">
    <source>
        <dbReference type="Pfam" id="PF00857"/>
    </source>
</evidence>
<dbReference type="SUPFAM" id="SSF52499">
    <property type="entry name" value="Isochorismatase-like hydrolases"/>
    <property type="match status" value="1"/>
</dbReference>
<dbReference type="CDD" id="cd01014">
    <property type="entry name" value="nicotinamidase_related"/>
    <property type="match status" value="1"/>
</dbReference>
<name>A0ABS6QAE3_9PSED</name>
<dbReference type="Gene3D" id="3.40.50.850">
    <property type="entry name" value="Isochorismatase-like"/>
    <property type="match status" value="1"/>
</dbReference>
<dbReference type="PANTHER" id="PTHR43540:SF1">
    <property type="entry name" value="ISOCHORISMATASE HYDROLASE"/>
    <property type="match status" value="1"/>
</dbReference>
<feature type="domain" description="Isochorismatase-like" evidence="2">
    <location>
        <begin position="8"/>
        <end position="180"/>
    </location>
</feature>